<comment type="similarity">
    <text evidence="2">Belongs to the ParB family.</text>
</comment>
<comment type="caution">
    <text evidence="6">The sequence shown here is derived from an EMBL/GenBank/DDBJ whole genome shotgun (WGS) entry which is preliminary data.</text>
</comment>
<evidence type="ECO:0000256" key="4">
    <source>
        <dbReference type="ARBA" id="ARBA00023125"/>
    </source>
</evidence>
<dbReference type="Proteomes" id="UP000655830">
    <property type="component" value="Unassembled WGS sequence"/>
</dbReference>
<evidence type="ECO:0000259" key="5">
    <source>
        <dbReference type="SMART" id="SM00470"/>
    </source>
</evidence>
<dbReference type="InterPro" id="IPR041468">
    <property type="entry name" value="HTH_ParB/Spo0J"/>
</dbReference>
<comment type="subcellular location">
    <subcellularLocation>
        <location evidence="1">Cytoplasm</location>
        <location evidence="1">Nucleoid</location>
    </subcellularLocation>
</comment>
<evidence type="ECO:0000256" key="2">
    <source>
        <dbReference type="ARBA" id="ARBA00006295"/>
    </source>
</evidence>
<feature type="domain" description="ParB-like N-terminal" evidence="5">
    <location>
        <begin position="28"/>
        <end position="117"/>
    </location>
</feature>
<dbReference type="PANTHER" id="PTHR33375">
    <property type="entry name" value="CHROMOSOME-PARTITIONING PROTEIN PARB-RELATED"/>
    <property type="match status" value="1"/>
</dbReference>
<evidence type="ECO:0000256" key="3">
    <source>
        <dbReference type="ARBA" id="ARBA00022829"/>
    </source>
</evidence>
<evidence type="ECO:0000256" key="1">
    <source>
        <dbReference type="ARBA" id="ARBA00004453"/>
    </source>
</evidence>
<dbReference type="GO" id="GO:0045881">
    <property type="term" value="P:positive regulation of sporulation resulting in formation of a cellular spore"/>
    <property type="evidence" value="ECO:0007669"/>
    <property type="project" value="TreeGrafter"/>
</dbReference>
<dbReference type="CDD" id="cd16393">
    <property type="entry name" value="SPO0J_N"/>
    <property type="match status" value="1"/>
</dbReference>
<dbReference type="InterPro" id="IPR057240">
    <property type="entry name" value="ParB_dimer_C"/>
</dbReference>
<gene>
    <name evidence="6" type="ORF">H8718_14205</name>
</gene>
<dbReference type="InterPro" id="IPR036086">
    <property type="entry name" value="ParB/Sulfiredoxin_sf"/>
</dbReference>
<dbReference type="GO" id="GO:0009295">
    <property type="term" value="C:nucleoid"/>
    <property type="evidence" value="ECO:0007669"/>
    <property type="project" value="UniProtKB-SubCell"/>
</dbReference>
<dbReference type="Gene3D" id="1.10.10.2830">
    <property type="match status" value="1"/>
</dbReference>
<dbReference type="GO" id="GO:0005694">
    <property type="term" value="C:chromosome"/>
    <property type="evidence" value="ECO:0007669"/>
    <property type="project" value="TreeGrafter"/>
</dbReference>
<dbReference type="Pfam" id="PF23552">
    <property type="entry name" value="ParB_C"/>
    <property type="match status" value="1"/>
</dbReference>
<dbReference type="GO" id="GO:0007059">
    <property type="term" value="P:chromosome segregation"/>
    <property type="evidence" value="ECO:0007669"/>
    <property type="project" value="UniProtKB-KW"/>
</dbReference>
<dbReference type="AlphaFoldDB" id="A0A926IFL2"/>
<name>A0A926IFL2_9FIRM</name>
<proteinExistence type="inferred from homology"/>
<dbReference type="EMBL" id="JACRSY010000025">
    <property type="protein sequence ID" value="MBC8580671.1"/>
    <property type="molecule type" value="Genomic_DNA"/>
</dbReference>
<evidence type="ECO:0000313" key="6">
    <source>
        <dbReference type="EMBL" id="MBC8580671.1"/>
    </source>
</evidence>
<keyword evidence="4" id="KW-0238">DNA-binding</keyword>
<dbReference type="SUPFAM" id="SSF110849">
    <property type="entry name" value="ParB/Sulfiredoxin"/>
    <property type="match status" value="1"/>
</dbReference>
<evidence type="ECO:0000313" key="7">
    <source>
        <dbReference type="Proteomes" id="UP000655830"/>
    </source>
</evidence>
<dbReference type="FunFam" id="3.90.1530.30:FF:000001">
    <property type="entry name" value="Chromosome partitioning protein ParB"/>
    <property type="match status" value="1"/>
</dbReference>
<reference evidence="6" key="1">
    <citation type="submission" date="2020-08" db="EMBL/GenBank/DDBJ databases">
        <title>Genome public.</title>
        <authorList>
            <person name="Liu C."/>
            <person name="Sun Q."/>
        </authorList>
    </citation>
    <scope>NUCLEOTIDE SEQUENCE</scope>
    <source>
        <strain evidence="6">NSJ-12</strain>
    </source>
</reference>
<dbReference type="Pfam" id="PF17762">
    <property type="entry name" value="HTH_ParB"/>
    <property type="match status" value="1"/>
</dbReference>
<dbReference type="NCBIfam" id="TIGR00180">
    <property type="entry name" value="parB_part"/>
    <property type="match status" value="1"/>
</dbReference>
<dbReference type="Gene3D" id="3.90.1530.30">
    <property type="match status" value="1"/>
</dbReference>
<dbReference type="InterPro" id="IPR004437">
    <property type="entry name" value="ParB/RepB/Spo0J"/>
</dbReference>
<accession>A0A926IFL2</accession>
<keyword evidence="3" id="KW-0159">Chromosome partition</keyword>
<organism evidence="6 7">
    <name type="scientific">Zhenhengia yiwuensis</name>
    <dbReference type="NCBI Taxonomy" id="2763666"/>
    <lineage>
        <taxon>Bacteria</taxon>
        <taxon>Bacillati</taxon>
        <taxon>Bacillota</taxon>
        <taxon>Clostridia</taxon>
        <taxon>Lachnospirales</taxon>
        <taxon>Lachnospiraceae</taxon>
        <taxon>Zhenhengia</taxon>
    </lineage>
</organism>
<sequence>MRQKGLGKGLNALLSEEAVINQQNEGIRFVDINEIEPNYDQPRKKFDQEELNELMLSIQEHGILQPLIVREKGNKFEIVAGERRYRAARLAKVREIPILVKDFDDKQVLEVALIENIQRSDLNSMELACAYSLLMERFDYTQEEVATRVGKSRSEVTNIMRLLKLTPDLQQKLRDEELSYGQARALLPIKDIQLQKEAAEYIIAHELTVRETEKYVQGVIAKAEKSEEQAATEARKRMQAVLEEALGNHVFIKEVQEGLQKSLGTKVSITQGKRKGKIEIEFYSNDELERIISKIK</sequence>
<dbReference type="Pfam" id="PF02195">
    <property type="entry name" value="ParB_N"/>
    <property type="match status" value="1"/>
</dbReference>
<dbReference type="RefSeq" id="WP_249333392.1">
    <property type="nucleotide sequence ID" value="NZ_JACRSY010000025.1"/>
</dbReference>
<protein>
    <submittedName>
        <fullName evidence="6">ParB/RepB/Spo0J family partition protein</fullName>
    </submittedName>
</protein>
<dbReference type="InterPro" id="IPR050336">
    <property type="entry name" value="Chromosome_partition/occlusion"/>
</dbReference>
<dbReference type="SMART" id="SM00470">
    <property type="entry name" value="ParB"/>
    <property type="match status" value="1"/>
</dbReference>
<keyword evidence="7" id="KW-1185">Reference proteome</keyword>
<dbReference type="InterPro" id="IPR003115">
    <property type="entry name" value="ParB_N"/>
</dbReference>
<dbReference type="FunFam" id="1.10.10.2830:FF:000001">
    <property type="entry name" value="Chromosome partitioning protein ParB"/>
    <property type="match status" value="1"/>
</dbReference>
<dbReference type="SUPFAM" id="SSF109709">
    <property type="entry name" value="KorB DNA-binding domain-like"/>
    <property type="match status" value="1"/>
</dbReference>
<dbReference type="GO" id="GO:0003677">
    <property type="term" value="F:DNA binding"/>
    <property type="evidence" value="ECO:0007669"/>
    <property type="project" value="UniProtKB-KW"/>
</dbReference>
<dbReference type="PANTHER" id="PTHR33375:SF1">
    <property type="entry name" value="CHROMOSOME-PARTITIONING PROTEIN PARB-RELATED"/>
    <property type="match status" value="1"/>
</dbReference>